<dbReference type="Pfam" id="PF22754">
    <property type="entry name" value="bHLH-TF_ACT-like_plant"/>
    <property type="match status" value="1"/>
</dbReference>
<evidence type="ECO:0000256" key="1">
    <source>
        <dbReference type="ARBA" id="ARBA00004123"/>
    </source>
</evidence>
<gene>
    <name evidence="7" type="primary">DYT1</name>
</gene>
<evidence type="ECO:0000256" key="5">
    <source>
        <dbReference type="ARBA" id="ARBA00023242"/>
    </source>
</evidence>
<evidence type="ECO:0000256" key="3">
    <source>
        <dbReference type="ARBA" id="ARBA00023125"/>
    </source>
</evidence>
<dbReference type="InterPro" id="IPR054502">
    <property type="entry name" value="bHLH-TF_ACT-like_plant"/>
</dbReference>
<accession>A0A1Y0B6D2</accession>
<dbReference type="GO" id="GO:0005634">
    <property type="term" value="C:nucleus"/>
    <property type="evidence" value="ECO:0007669"/>
    <property type="project" value="UniProtKB-SubCell"/>
</dbReference>
<evidence type="ECO:0000256" key="2">
    <source>
        <dbReference type="ARBA" id="ARBA00023015"/>
    </source>
</evidence>
<dbReference type="AlphaFoldDB" id="A0A1Y0B6D2"/>
<proteinExistence type="evidence at transcript level"/>
<dbReference type="PANTHER" id="PTHR31945:SF20">
    <property type="entry name" value="TRANSCRIPTION FACTOR DYT1"/>
    <property type="match status" value="1"/>
</dbReference>
<dbReference type="SUPFAM" id="SSF47459">
    <property type="entry name" value="HLH, helix-loop-helix DNA-binding domain"/>
    <property type="match status" value="1"/>
</dbReference>
<dbReference type="Pfam" id="PF00010">
    <property type="entry name" value="HLH"/>
    <property type="match status" value="1"/>
</dbReference>
<protein>
    <submittedName>
        <fullName evidence="7">Dysfunctional tapetum 1</fullName>
    </submittedName>
</protein>
<sequence>MEFACSALDELCITEEGAGKPGRMGRRSHSYEIDTTMYKSKNLHAERRRRQKLSDRLLALRALVPIITNMNKATIIKDAITYIQELQMNVKVLSDQLLEMEAYTEQGAKPRSDEVDAAEEMKKRGIKEDVKVTNIDGNKLWIKIIFEKKRGGFTKLLEAMTYLGFELTDTSVTTSKGATLVSSCVEGTYGDMPAAQQAREMLLEIIRGI</sequence>
<dbReference type="InterPro" id="IPR036638">
    <property type="entry name" value="HLH_DNA-bd_sf"/>
</dbReference>
<dbReference type="GO" id="GO:0003700">
    <property type="term" value="F:DNA-binding transcription factor activity"/>
    <property type="evidence" value="ECO:0007669"/>
    <property type="project" value="TreeGrafter"/>
</dbReference>
<reference evidence="7" key="1">
    <citation type="submission" date="2016-09" db="EMBL/GenBank/DDBJ databases">
        <title>Transcription factor dysfunctional tapetum 1 in wild populations of Tapiscia sinensis, an endangered tree species.</title>
        <authorList>
            <person name="Ren X."/>
        </authorList>
    </citation>
    <scope>NUCLEOTIDE SEQUENCE</scope>
</reference>
<feature type="domain" description="BHLH" evidence="6">
    <location>
        <begin position="37"/>
        <end position="86"/>
    </location>
</feature>
<organism evidence="7">
    <name type="scientific">Tapiscia sinensis</name>
    <dbReference type="NCBI Taxonomy" id="112844"/>
    <lineage>
        <taxon>Eukaryota</taxon>
        <taxon>Viridiplantae</taxon>
        <taxon>Streptophyta</taxon>
        <taxon>Embryophyta</taxon>
        <taxon>Tracheophyta</taxon>
        <taxon>Spermatophyta</taxon>
        <taxon>Magnoliopsida</taxon>
        <taxon>eudicotyledons</taxon>
        <taxon>Gunneridae</taxon>
        <taxon>Pentapetalae</taxon>
        <taxon>rosids</taxon>
        <taxon>malvids</taxon>
        <taxon>Huerteales</taxon>
        <taxon>Tapisciaceae</taxon>
        <taxon>Tapiscia</taxon>
    </lineage>
</organism>
<keyword evidence="4" id="KW-0804">Transcription</keyword>
<dbReference type="InterPro" id="IPR051358">
    <property type="entry name" value="TF_AMS/ICE1/BHLH6-like"/>
</dbReference>
<keyword evidence="3" id="KW-0238">DNA-binding</keyword>
<dbReference type="InterPro" id="IPR011598">
    <property type="entry name" value="bHLH_dom"/>
</dbReference>
<name>A0A1Y0B6D2_9ROSI</name>
<dbReference type="PANTHER" id="PTHR31945">
    <property type="entry name" value="TRANSCRIPTION FACTOR SCREAM2-RELATED"/>
    <property type="match status" value="1"/>
</dbReference>
<dbReference type="SMART" id="SM00353">
    <property type="entry name" value="HLH"/>
    <property type="match status" value="1"/>
</dbReference>
<keyword evidence="2" id="KW-0805">Transcription regulation</keyword>
<dbReference type="GO" id="GO:0043565">
    <property type="term" value="F:sequence-specific DNA binding"/>
    <property type="evidence" value="ECO:0007669"/>
    <property type="project" value="TreeGrafter"/>
</dbReference>
<dbReference type="GO" id="GO:0046983">
    <property type="term" value="F:protein dimerization activity"/>
    <property type="evidence" value="ECO:0007669"/>
    <property type="project" value="InterPro"/>
</dbReference>
<keyword evidence="5" id="KW-0539">Nucleus</keyword>
<evidence type="ECO:0000313" key="7">
    <source>
        <dbReference type="EMBL" id="ART33342.1"/>
    </source>
</evidence>
<dbReference type="EMBL" id="KX859299">
    <property type="protein sequence ID" value="ART33342.1"/>
    <property type="molecule type" value="mRNA"/>
</dbReference>
<comment type="subcellular location">
    <subcellularLocation>
        <location evidence="1">Nucleus</location>
    </subcellularLocation>
</comment>
<dbReference type="Gene3D" id="4.10.280.10">
    <property type="entry name" value="Helix-loop-helix DNA-binding domain"/>
    <property type="match status" value="1"/>
</dbReference>
<evidence type="ECO:0000256" key="4">
    <source>
        <dbReference type="ARBA" id="ARBA00023163"/>
    </source>
</evidence>
<dbReference type="PROSITE" id="PS50888">
    <property type="entry name" value="BHLH"/>
    <property type="match status" value="1"/>
</dbReference>
<evidence type="ECO:0000259" key="6">
    <source>
        <dbReference type="PROSITE" id="PS50888"/>
    </source>
</evidence>